<sequence>MVQHLINWMCLRDADTGEILWKSTEDLADSSKEHQARVPKKILKCRAISKEINFTSKEQMKNFRLEQRIYLKDSILEEWAFEFGFVIPGSTNTWENMIEAASESQMLPASLLNGNTVVETSFFDSDLLINISKVRIFYE</sequence>
<comment type="similarity">
    <text evidence="1">Belongs to the PDE6D/unc-119 family.</text>
</comment>
<reference evidence="4" key="1">
    <citation type="submission" date="2017-02" db="UniProtKB">
        <authorList>
            <consortium name="WormBaseParasite"/>
        </authorList>
    </citation>
    <scope>IDENTIFICATION</scope>
</reference>
<name>A0A0N5B0J1_9BILA</name>
<dbReference type="InterPro" id="IPR037036">
    <property type="entry name" value="PDED_dom_sf"/>
</dbReference>
<dbReference type="AlphaFoldDB" id="A0A0N5B0J1"/>
<organism evidence="3 4">
    <name type="scientific">Syphacia muris</name>
    <dbReference type="NCBI Taxonomy" id="451379"/>
    <lineage>
        <taxon>Eukaryota</taxon>
        <taxon>Metazoa</taxon>
        <taxon>Ecdysozoa</taxon>
        <taxon>Nematoda</taxon>
        <taxon>Chromadorea</taxon>
        <taxon>Rhabditida</taxon>
        <taxon>Spirurina</taxon>
        <taxon>Oxyuridomorpha</taxon>
        <taxon>Oxyuroidea</taxon>
        <taxon>Oxyuridae</taxon>
        <taxon>Syphacia</taxon>
    </lineage>
</organism>
<dbReference type="InterPro" id="IPR008015">
    <property type="entry name" value="PDED_dom"/>
</dbReference>
<dbReference type="GO" id="GO:0005737">
    <property type="term" value="C:cytoplasm"/>
    <property type="evidence" value="ECO:0007669"/>
    <property type="project" value="TreeGrafter"/>
</dbReference>
<dbReference type="PANTHER" id="PTHR12976">
    <property type="entry name" value="RETINAL ROD RHODOPSIN-SENSITIVE CGMP 3',5'-CYCLIC PHOSPHODIESTERASE DELTA-SUBUNIT"/>
    <property type="match status" value="1"/>
</dbReference>
<dbReference type="PANTHER" id="PTHR12976:SF0">
    <property type="entry name" value="RETINAL ROD RHODOPSIN-SENSITIVE CGMP 3',5'-CYCLIC PHOSPHODIESTERASE SUBUNIT DELTA"/>
    <property type="match status" value="1"/>
</dbReference>
<evidence type="ECO:0000256" key="1">
    <source>
        <dbReference type="ARBA" id="ARBA00008102"/>
    </source>
</evidence>
<evidence type="ECO:0000313" key="4">
    <source>
        <dbReference type="WBParaSite" id="SMUV_0001079301-mRNA-1"/>
    </source>
</evidence>
<evidence type="ECO:0000259" key="2">
    <source>
        <dbReference type="Pfam" id="PF05351"/>
    </source>
</evidence>
<feature type="domain" description="GMP phosphodiesterase delta subunit" evidence="2">
    <location>
        <begin position="6"/>
        <end position="138"/>
    </location>
</feature>
<dbReference type="InterPro" id="IPR014756">
    <property type="entry name" value="Ig_E-set"/>
</dbReference>
<dbReference type="Pfam" id="PF05351">
    <property type="entry name" value="GMP_PDE_delta"/>
    <property type="match status" value="1"/>
</dbReference>
<dbReference type="SUPFAM" id="SSF81296">
    <property type="entry name" value="E set domains"/>
    <property type="match status" value="1"/>
</dbReference>
<dbReference type="Gene3D" id="2.70.50.40">
    <property type="entry name" value="GMP phosphodiesterase, delta subunit"/>
    <property type="match status" value="1"/>
</dbReference>
<dbReference type="WBParaSite" id="SMUV_0001079301-mRNA-1">
    <property type="protein sequence ID" value="SMUV_0001079301-mRNA-1"/>
    <property type="gene ID" value="SMUV_0001079301"/>
</dbReference>
<proteinExistence type="inferred from homology"/>
<protein>
    <submittedName>
        <fullName evidence="4">GMP_PDE_delta domain-containing protein</fullName>
    </submittedName>
</protein>
<keyword evidence="3" id="KW-1185">Reference proteome</keyword>
<dbReference type="Proteomes" id="UP000046393">
    <property type="component" value="Unplaced"/>
</dbReference>
<accession>A0A0N5B0J1</accession>
<dbReference type="STRING" id="451379.A0A0N5B0J1"/>
<evidence type="ECO:0000313" key="3">
    <source>
        <dbReference type="Proteomes" id="UP000046393"/>
    </source>
</evidence>